<dbReference type="CDD" id="cd02909">
    <property type="entry name" value="cupin_pirin_N"/>
    <property type="match status" value="1"/>
</dbReference>
<reference evidence="5 6" key="1">
    <citation type="submission" date="2021-01" db="EMBL/GenBank/DDBJ databases">
        <title>Draft Genome Sequence and Polyhydroxyalkanoate Biosynthetic Potential of Jeongeupia naejangsanensis Type Strain DSM 24253.</title>
        <authorList>
            <person name="Turrini P."/>
            <person name="Artuso I."/>
            <person name="Lugli G.A."/>
            <person name="Frangipani E."/>
            <person name="Ventura M."/>
            <person name="Visca P."/>
        </authorList>
    </citation>
    <scope>NUCLEOTIDE SEQUENCE [LARGE SCALE GENOMIC DNA]</scope>
    <source>
        <strain evidence="5 6">DSM 24253</strain>
    </source>
</reference>
<organism evidence="5 6">
    <name type="scientific">Jeongeupia naejangsanensis</name>
    <dbReference type="NCBI Taxonomy" id="613195"/>
    <lineage>
        <taxon>Bacteria</taxon>
        <taxon>Pseudomonadati</taxon>
        <taxon>Pseudomonadota</taxon>
        <taxon>Betaproteobacteria</taxon>
        <taxon>Neisseriales</taxon>
        <taxon>Chitinibacteraceae</taxon>
        <taxon>Jeongeupia</taxon>
    </lineage>
</organism>
<dbReference type="EMBL" id="JAESND010000006">
    <property type="protein sequence ID" value="MBM3116734.1"/>
    <property type="molecule type" value="Genomic_DNA"/>
</dbReference>
<gene>
    <name evidence="5" type="ORF">JMJ54_12920</name>
</gene>
<accession>A0ABS2BPM0</accession>
<evidence type="ECO:0000259" key="4">
    <source>
        <dbReference type="Pfam" id="PF05726"/>
    </source>
</evidence>
<dbReference type="Gene3D" id="2.60.120.10">
    <property type="entry name" value="Jelly Rolls"/>
    <property type="match status" value="2"/>
</dbReference>
<dbReference type="InterPro" id="IPR014710">
    <property type="entry name" value="RmlC-like_jellyroll"/>
</dbReference>
<keyword evidence="6" id="KW-1185">Reference proteome</keyword>
<dbReference type="PIRSF" id="PIRSF006232">
    <property type="entry name" value="Pirin"/>
    <property type="match status" value="1"/>
</dbReference>
<dbReference type="InterPro" id="IPR003829">
    <property type="entry name" value="Pirin_N_dom"/>
</dbReference>
<feature type="domain" description="Pirin C-terminal" evidence="4">
    <location>
        <begin position="188"/>
        <end position="285"/>
    </location>
</feature>
<feature type="domain" description="Pirin N-terminal" evidence="3">
    <location>
        <begin position="34"/>
        <end position="136"/>
    </location>
</feature>
<comment type="similarity">
    <text evidence="1 2">Belongs to the pirin family.</text>
</comment>
<dbReference type="Pfam" id="PF02678">
    <property type="entry name" value="Pirin"/>
    <property type="match status" value="1"/>
</dbReference>
<dbReference type="PANTHER" id="PTHR13903:SF8">
    <property type="entry name" value="PIRIN"/>
    <property type="match status" value="1"/>
</dbReference>
<evidence type="ECO:0000256" key="2">
    <source>
        <dbReference type="RuleBase" id="RU003457"/>
    </source>
</evidence>
<dbReference type="InterPro" id="IPR011051">
    <property type="entry name" value="RmlC_Cupin_sf"/>
</dbReference>
<dbReference type="Pfam" id="PF05726">
    <property type="entry name" value="Pirin_C"/>
    <property type="match status" value="1"/>
</dbReference>
<evidence type="ECO:0000256" key="1">
    <source>
        <dbReference type="ARBA" id="ARBA00008416"/>
    </source>
</evidence>
<name>A0ABS2BPM0_9NEIS</name>
<dbReference type="PANTHER" id="PTHR13903">
    <property type="entry name" value="PIRIN-RELATED"/>
    <property type="match status" value="1"/>
</dbReference>
<evidence type="ECO:0000313" key="6">
    <source>
        <dbReference type="Proteomes" id="UP000809431"/>
    </source>
</evidence>
<dbReference type="RefSeq" id="WP_203538970.1">
    <property type="nucleotide sequence ID" value="NZ_JAESND010000006.1"/>
</dbReference>
<dbReference type="Proteomes" id="UP000809431">
    <property type="component" value="Unassembled WGS sequence"/>
</dbReference>
<evidence type="ECO:0000313" key="5">
    <source>
        <dbReference type="EMBL" id="MBM3116734.1"/>
    </source>
</evidence>
<sequence>MSSTEHEVSISTDCPAPPFVQRFAAHNAVLGEGMQIRRALPNRERRMIGAWCFLDHFGPVDIGAGKGMRVGPHPHIGLQTFSWLLEGEVYHRDSLGFEQLIRPGQVNLMTAGHGISHSEESPPNHSAIMHGAQLWIALPDEQFERPPAFEHYPSLPEFDDGGYRVTVLAGEFMGHVSPARVYTPLLGLDLNAAAAAATTLPLRRDFEYGAIVLVGEARLNGETLVPGECLYFGCGHDALQVETDAATRILIVGGEPFKSERILYWNFVGRNGADIREATDEWNAGDARFGEVHGYDGDRLPAPAVPKLRGE</sequence>
<dbReference type="InterPro" id="IPR008778">
    <property type="entry name" value="Pirin_C_dom"/>
</dbReference>
<protein>
    <submittedName>
        <fullName evidence="5">Pirin family protein</fullName>
    </submittedName>
</protein>
<proteinExistence type="inferred from homology"/>
<evidence type="ECO:0000259" key="3">
    <source>
        <dbReference type="Pfam" id="PF02678"/>
    </source>
</evidence>
<comment type="caution">
    <text evidence="5">The sequence shown here is derived from an EMBL/GenBank/DDBJ whole genome shotgun (WGS) entry which is preliminary data.</text>
</comment>
<dbReference type="InterPro" id="IPR012093">
    <property type="entry name" value="Pirin"/>
</dbReference>
<dbReference type="SUPFAM" id="SSF51182">
    <property type="entry name" value="RmlC-like cupins"/>
    <property type="match status" value="1"/>
</dbReference>